<dbReference type="AlphaFoldDB" id="A0A9R0EQS1"/>
<proteinExistence type="predicted"/>
<evidence type="ECO:0000256" key="1">
    <source>
        <dbReference type="SAM" id="SignalP"/>
    </source>
</evidence>
<evidence type="ECO:0000313" key="3">
    <source>
        <dbReference type="RefSeq" id="XP_035451558.2"/>
    </source>
</evidence>
<organism evidence="2 3">
    <name type="scientific">Spodoptera frugiperda</name>
    <name type="common">Fall armyworm</name>
    <dbReference type="NCBI Taxonomy" id="7108"/>
    <lineage>
        <taxon>Eukaryota</taxon>
        <taxon>Metazoa</taxon>
        <taxon>Ecdysozoa</taxon>
        <taxon>Arthropoda</taxon>
        <taxon>Hexapoda</taxon>
        <taxon>Insecta</taxon>
        <taxon>Pterygota</taxon>
        <taxon>Neoptera</taxon>
        <taxon>Endopterygota</taxon>
        <taxon>Lepidoptera</taxon>
        <taxon>Glossata</taxon>
        <taxon>Ditrysia</taxon>
        <taxon>Noctuoidea</taxon>
        <taxon>Noctuidae</taxon>
        <taxon>Amphipyrinae</taxon>
        <taxon>Spodoptera</taxon>
    </lineage>
</organism>
<feature type="signal peptide" evidence="1">
    <location>
        <begin position="1"/>
        <end position="17"/>
    </location>
</feature>
<reference evidence="3" key="1">
    <citation type="submission" date="2025-08" db="UniProtKB">
        <authorList>
            <consortium name="RefSeq"/>
        </authorList>
    </citation>
    <scope>IDENTIFICATION</scope>
    <source>
        <tissue evidence="3">Whole larval tissue</tissue>
    </source>
</reference>
<keyword evidence="1" id="KW-0732">Signal</keyword>
<sequence length="232" mass="25502">MTPGALLALVICRLALAEPLQEIEDSKEDPKSAPTVELLISLLSGAADSSERQNRARLDDDGPFSDIPDSAFTLDEGIRVNLDPAPLPTPASKWDEADDDRLDYYQPRSIYLGSSKQQSERPPDVWRACQGLARERTGPAYDVLLMLCAELLDAAAPPSAQRGQYSPRATDPVDSSTPCSCCTEASNLEQNARRDFMPMGDDADLVLRYIRAPRRRHPVIMPPPPWAGDIQD</sequence>
<dbReference type="Proteomes" id="UP000829999">
    <property type="component" value="Chromosome 17"/>
</dbReference>
<protein>
    <submittedName>
        <fullName evidence="3">Uncharacterized protein LOC118277014</fullName>
    </submittedName>
</protein>
<dbReference type="OrthoDB" id="7491751at2759"/>
<feature type="chain" id="PRO_5040337405" evidence="1">
    <location>
        <begin position="18"/>
        <end position="232"/>
    </location>
</feature>
<dbReference type="RefSeq" id="XP_035451558.2">
    <property type="nucleotide sequence ID" value="XM_035595665.2"/>
</dbReference>
<name>A0A9R0EQS1_SPOFR</name>
<dbReference type="GeneID" id="118277014"/>
<accession>A0A9R0EQS1</accession>
<evidence type="ECO:0000313" key="2">
    <source>
        <dbReference type="Proteomes" id="UP000829999"/>
    </source>
</evidence>
<keyword evidence="2" id="KW-1185">Reference proteome</keyword>
<gene>
    <name evidence="3" type="primary">LOC118277014</name>
</gene>